<reference evidence="1" key="1">
    <citation type="submission" date="2021-05" db="EMBL/GenBank/DDBJ databases">
        <authorList>
            <person name="Scholz U."/>
            <person name="Mascher M."/>
            <person name="Fiebig A."/>
        </authorList>
    </citation>
    <scope>NUCLEOTIDE SEQUENCE [LARGE SCALE GENOMIC DNA]</scope>
</reference>
<reference evidence="1" key="2">
    <citation type="submission" date="2025-09" db="UniProtKB">
        <authorList>
            <consortium name="EnsemblPlants"/>
        </authorList>
    </citation>
    <scope>IDENTIFICATION</scope>
</reference>
<accession>A0ACD5W807</accession>
<protein>
    <submittedName>
        <fullName evidence="1">Uncharacterized protein</fullName>
    </submittedName>
</protein>
<evidence type="ECO:0000313" key="2">
    <source>
        <dbReference type="Proteomes" id="UP001732700"/>
    </source>
</evidence>
<proteinExistence type="predicted"/>
<dbReference type="EnsemblPlants" id="AVESA.00010b.r2.3DG0569610.1">
    <property type="protein sequence ID" value="AVESA.00010b.r2.3DG0569610.1.CDS"/>
    <property type="gene ID" value="AVESA.00010b.r2.3DG0569610"/>
</dbReference>
<sequence length="176" mass="18800">MCMQVVIAAGARTVLVPGMIPLGCEPQLLALYKSGEHDPESGCVTELNDLAQLHNRALNAMLHELRLAHPGLAILYADLYSAITDTIVSPRKYGFRNMPSAACCGGSAAYNFNMTAFCGAAGTTTCMDPSEYVSWDGVHFTEAANRRIACATLKINSPTLFNPSTAEARQRVIGCA</sequence>
<keyword evidence="2" id="KW-1185">Reference proteome</keyword>
<dbReference type="Proteomes" id="UP001732700">
    <property type="component" value="Chromosome 3D"/>
</dbReference>
<evidence type="ECO:0000313" key="1">
    <source>
        <dbReference type="EnsemblPlants" id="AVESA.00010b.r2.3DG0569610.1.CDS"/>
    </source>
</evidence>
<name>A0ACD5W807_AVESA</name>
<organism evidence="1 2">
    <name type="scientific">Avena sativa</name>
    <name type="common">Oat</name>
    <dbReference type="NCBI Taxonomy" id="4498"/>
    <lineage>
        <taxon>Eukaryota</taxon>
        <taxon>Viridiplantae</taxon>
        <taxon>Streptophyta</taxon>
        <taxon>Embryophyta</taxon>
        <taxon>Tracheophyta</taxon>
        <taxon>Spermatophyta</taxon>
        <taxon>Magnoliopsida</taxon>
        <taxon>Liliopsida</taxon>
        <taxon>Poales</taxon>
        <taxon>Poaceae</taxon>
        <taxon>BOP clade</taxon>
        <taxon>Pooideae</taxon>
        <taxon>Poodae</taxon>
        <taxon>Poeae</taxon>
        <taxon>Poeae Chloroplast Group 1 (Aveneae type)</taxon>
        <taxon>Aveninae</taxon>
        <taxon>Avena</taxon>
    </lineage>
</organism>